<keyword evidence="7" id="KW-0378">Hydrolase</keyword>
<dbReference type="GO" id="GO:0050482">
    <property type="term" value="P:arachidonate secretion"/>
    <property type="evidence" value="ECO:0007669"/>
    <property type="project" value="InterPro"/>
</dbReference>
<dbReference type="Pfam" id="PF05826">
    <property type="entry name" value="Phospholip_A2_2"/>
    <property type="match status" value="1"/>
</dbReference>
<keyword evidence="10" id="KW-0443">Lipid metabolism</keyword>
<feature type="region of interest" description="Disordered" evidence="13">
    <location>
        <begin position="1"/>
        <end position="43"/>
    </location>
</feature>
<dbReference type="PANTHER" id="PTHR12253">
    <property type="entry name" value="RH14732P"/>
    <property type="match status" value="1"/>
</dbReference>
<evidence type="ECO:0000256" key="12">
    <source>
        <dbReference type="ARBA" id="ARBA00029903"/>
    </source>
</evidence>
<keyword evidence="17" id="KW-1185">Reference proteome</keyword>
<dbReference type="EC" id="3.1.1.4" evidence="3"/>
<protein>
    <recommendedName>
        <fullName evidence="4">Phospholipase A2</fullName>
        <ecNumber evidence="3">3.1.1.4</ecNumber>
    </recommendedName>
    <alternativeName>
        <fullName evidence="12">Phosphatidylcholine 2-acylhydrolase</fullName>
    </alternativeName>
</protein>
<evidence type="ECO:0000256" key="11">
    <source>
        <dbReference type="ARBA" id="ARBA00023157"/>
    </source>
</evidence>
<keyword evidence="9" id="KW-0442">Lipid degradation</keyword>
<dbReference type="GO" id="GO:0006644">
    <property type="term" value="P:phospholipid metabolic process"/>
    <property type="evidence" value="ECO:0007669"/>
    <property type="project" value="InterPro"/>
</dbReference>
<comment type="caution">
    <text evidence="16">The sequence shown here is derived from an EMBL/GenBank/DDBJ whole genome shotgun (WGS) entry which is preliminary data.</text>
</comment>
<keyword evidence="8" id="KW-0106">Calcium</keyword>
<organism evidence="16 17">
    <name type="scientific">Megalurothrips usitatus</name>
    <name type="common">bean blossom thrips</name>
    <dbReference type="NCBI Taxonomy" id="439358"/>
    <lineage>
        <taxon>Eukaryota</taxon>
        <taxon>Metazoa</taxon>
        <taxon>Ecdysozoa</taxon>
        <taxon>Arthropoda</taxon>
        <taxon>Hexapoda</taxon>
        <taxon>Insecta</taxon>
        <taxon>Pterygota</taxon>
        <taxon>Neoptera</taxon>
        <taxon>Paraneoptera</taxon>
        <taxon>Thysanoptera</taxon>
        <taxon>Terebrantia</taxon>
        <taxon>Thripoidea</taxon>
        <taxon>Thripidae</taxon>
        <taxon>Megalurothrips</taxon>
    </lineage>
</organism>
<reference evidence="16" key="1">
    <citation type="submission" date="2022-12" db="EMBL/GenBank/DDBJ databases">
        <title>Chromosome-level genome assembly of the bean flower thrips Megalurothrips usitatus.</title>
        <authorList>
            <person name="Ma L."/>
            <person name="Liu Q."/>
            <person name="Li H."/>
            <person name="Cai W."/>
        </authorList>
    </citation>
    <scope>NUCLEOTIDE SEQUENCE</scope>
    <source>
        <strain evidence="16">Cailab_2022a</strain>
    </source>
</reference>
<gene>
    <name evidence="16" type="ORF">ONE63_005548</name>
</gene>
<accession>A0AAV7XZQ9</accession>
<feature type="compositionally biased region" description="Basic residues" evidence="13">
    <location>
        <begin position="25"/>
        <end position="38"/>
    </location>
</feature>
<dbReference type="EMBL" id="JAPTSV010000002">
    <property type="protein sequence ID" value="KAJ1530681.1"/>
    <property type="molecule type" value="Genomic_DNA"/>
</dbReference>
<evidence type="ECO:0000256" key="8">
    <source>
        <dbReference type="ARBA" id="ARBA00022837"/>
    </source>
</evidence>
<dbReference type="FunFam" id="1.20.90.10:FF:000002">
    <property type="entry name" value="Phospholipase A2 group III"/>
    <property type="match status" value="1"/>
</dbReference>
<keyword evidence="14" id="KW-0472">Membrane</keyword>
<sequence length="307" mass="33773">MVGAQRRFAAQSHVAVSAGATTTHPPHRHSRHNHHNHLRHGDMRASRHGALAALLLAAAAACCCLPGCGATLLVADAYGGRVMELRGDAHTCTLFQDREAVRYKLATSDPRRVRLSSPEQFDALMQACHEHDDGLRDHGQRGQPGFIYPEKNKRPGVVMVTRCVPGTNWCGPGNRALHYDDLGYHRAEDACCREHDHCPAVLEAGHCVQGLCNNALFTKSHCNCDARFRRCLRSVASETANLIGALYFNVAQVTCFKEKRPCFPEDVDDRSGRCRARFHAQARYEEAGGYSAASSVSNLLSSFLPFN</sequence>
<comment type="cofactor">
    <cofactor evidence="1">
        <name>Ca(2+)</name>
        <dbReference type="ChEBI" id="CHEBI:29108"/>
    </cofactor>
</comment>
<evidence type="ECO:0000256" key="3">
    <source>
        <dbReference type="ARBA" id="ARBA00013278"/>
    </source>
</evidence>
<evidence type="ECO:0000256" key="10">
    <source>
        <dbReference type="ARBA" id="ARBA00023098"/>
    </source>
</evidence>
<comment type="subcellular location">
    <subcellularLocation>
        <location evidence="2">Secreted</location>
    </subcellularLocation>
</comment>
<dbReference type="GO" id="GO:0004623">
    <property type="term" value="F:phospholipase A2 activity"/>
    <property type="evidence" value="ECO:0007669"/>
    <property type="project" value="UniProtKB-EC"/>
</dbReference>
<feature type="transmembrane region" description="Helical" evidence="14">
    <location>
        <begin position="49"/>
        <end position="75"/>
    </location>
</feature>
<dbReference type="InterPro" id="IPR033113">
    <property type="entry name" value="PLA2_histidine"/>
</dbReference>
<keyword evidence="14" id="KW-1133">Transmembrane helix</keyword>
<dbReference type="CDD" id="cd04704">
    <property type="entry name" value="PLA2_bee_venom_like"/>
    <property type="match status" value="1"/>
</dbReference>
<dbReference type="InterPro" id="IPR016090">
    <property type="entry name" value="PLA2-like_dom"/>
</dbReference>
<evidence type="ECO:0000256" key="9">
    <source>
        <dbReference type="ARBA" id="ARBA00022963"/>
    </source>
</evidence>
<evidence type="ECO:0000313" key="17">
    <source>
        <dbReference type="Proteomes" id="UP001075354"/>
    </source>
</evidence>
<dbReference type="GO" id="GO:0016042">
    <property type="term" value="P:lipid catabolic process"/>
    <property type="evidence" value="ECO:0007669"/>
    <property type="project" value="UniProtKB-KW"/>
</dbReference>
<evidence type="ECO:0000256" key="1">
    <source>
        <dbReference type="ARBA" id="ARBA00001913"/>
    </source>
</evidence>
<evidence type="ECO:0000256" key="2">
    <source>
        <dbReference type="ARBA" id="ARBA00004613"/>
    </source>
</evidence>
<name>A0AAV7XZQ9_9NEOP</name>
<dbReference type="Proteomes" id="UP001075354">
    <property type="component" value="Chromosome 2"/>
</dbReference>
<dbReference type="GO" id="GO:0005576">
    <property type="term" value="C:extracellular region"/>
    <property type="evidence" value="ECO:0007669"/>
    <property type="project" value="UniProtKB-SubCell"/>
</dbReference>
<evidence type="ECO:0000256" key="5">
    <source>
        <dbReference type="ARBA" id="ARBA00022525"/>
    </source>
</evidence>
<evidence type="ECO:0000256" key="7">
    <source>
        <dbReference type="ARBA" id="ARBA00022801"/>
    </source>
</evidence>
<evidence type="ECO:0000313" key="16">
    <source>
        <dbReference type="EMBL" id="KAJ1530681.1"/>
    </source>
</evidence>
<keyword evidence="11" id="KW-1015">Disulfide bond</keyword>
<proteinExistence type="predicted"/>
<dbReference type="SUPFAM" id="SSF48619">
    <property type="entry name" value="Phospholipase A2, PLA2"/>
    <property type="match status" value="1"/>
</dbReference>
<evidence type="ECO:0000256" key="4">
    <source>
        <dbReference type="ARBA" id="ARBA00021721"/>
    </source>
</evidence>
<keyword evidence="5" id="KW-0964">Secreted</keyword>
<keyword evidence="6" id="KW-0479">Metal-binding</keyword>
<evidence type="ECO:0000259" key="15">
    <source>
        <dbReference type="Pfam" id="PF05826"/>
    </source>
</evidence>
<evidence type="ECO:0000256" key="14">
    <source>
        <dbReference type="SAM" id="Phobius"/>
    </source>
</evidence>
<keyword evidence="14" id="KW-0812">Transmembrane</keyword>
<dbReference type="PROSITE" id="PS00118">
    <property type="entry name" value="PA2_HIS"/>
    <property type="match status" value="1"/>
</dbReference>
<evidence type="ECO:0000256" key="6">
    <source>
        <dbReference type="ARBA" id="ARBA00022723"/>
    </source>
</evidence>
<feature type="domain" description="Phospholipase A2-like central" evidence="15">
    <location>
        <begin position="164"/>
        <end position="258"/>
    </location>
</feature>
<dbReference type="InterPro" id="IPR036444">
    <property type="entry name" value="PLipase_A2_dom_sf"/>
</dbReference>
<dbReference type="AlphaFoldDB" id="A0AAV7XZQ9"/>
<dbReference type="Gene3D" id="1.20.90.10">
    <property type="entry name" value="Phospholipase A2 domain"/>
    <property type="match status" value="1"/>
</dbReference>
<evidence type="ECO:0000256" key="13">
    <source>
        <dbReference type="SAM" id="MobiDB-lite"/>
    </source>
</evidence>
<dbReference type="GO" id="GO:0046872">
    <property type="term" value="F:metal ion binding"/>
    <property type="evidence" value="ECO:0007669"/>
    <property type="project" value="UniProtKB-KW"/>
</dbReference>